<dbReference type="PANTHER" id="PTHR10587">
    <property type="entry name" value="GLYCOSYL TRANSFERASE-RELATED"/>
    <property type="match status" value="1"/>
</dbReference>
<keyword evidence="3" id="KW-1185">Reference proteome</keyword>
<dbReference type="RefSeq" id="WP_386063805.1">
    <property type="nucleotide sequence ID" value="NZ_JBHTKL010000006.1"/>
</dbReference>
<dbReference type="PANTHER" id="PTHR10587:SF125">
    <property type="entry name" value="POLYSACCHARIDE DEACETYLASE YHEN-RELATED"/>
    <property type="match status" value="1"/>
</dbReference>
<gene>
    <name evidence="2" type="ORF">ACFQ2J_17825</name>
</gene>
<organism evidence="2 3">
    <name type="scientific">Thalassobacillus hwangdonensis</name>
    <dbReference type="NCBI Taxonomy" id="546108"/>
    <lineage>
        <taxon>Bacteria</taxon>
        <taxon>Bacillati</taxon>
        <taxon>Bacillota</taxon>
        <taxon>Bacilli</taxon>
        <taxon>Bacillales</taxon>
        <taxon>Bacillaceae</taxon>
        <taxon>Thalassobacillus</taxon>
    </lineage>
</organism>
<evidence type="ECO:0000259" key="1">
    <source>
        <dbReference type="PROSITE" id="PS51677"/>
    </source>
</evidence>
<feature type="domain" description="NodB homology" evidence="1">
    <location>
        <begin position="46"/>
        <end position="224"/>
    </location>
</feature>
<name>A0ABW3L8G2_9BACI</name>
<dbReference type="PROSITE" id="PS51677">
    <property type="entry name" value="NODB"/>
    <property type="match status" value="1"/>
</dbReference>
<dbReference type="Pfam" id="PF01522">
    <property type="entry name" value="Polysacc_deac_1"/>
    <property type="match status" value="1"/>
</dbReference>
<evidence type="ECO:0000313" key="2">
    <source>
        <dbReference type="EMBL" id="MFD1021053.1"/>
    </source>
</evidence>
<proteinExistence type="predicted"/>
<dbReference type="SUPFAM" id="SSF88713">
    <property type="entry name" value="Glycoside hydrolase/deacetylase"/>
    <property type="match status" value="1"/>
</dbReference>
<dbReference type="EMBL" id="JBHTKL010000006">
    <property type="protein sequence ID" value="MFD1021053.1"/>
    <property type="molecule type" value="Genomic_DNA"/>
</dbReference>
<sequence>MKKFIFRLLIGIVLVLAVGYGTYEVMNARGFQVFGELTDHVETDEKVVALTFDDGPTERVKDLLPLLEEYDVKATFFLVGNEIEQNLDEARMIIEEGHQVGNHSYSHQKMVFKRYSFYKNEVNLTNGMIREIGYKRDIDFRPPFGKKLVGLPYYLNQLDMETIMWDVEPDTYYTTPEDKVAYVNENVKPGSIILMHPMYGEIEESLTAIEGVIQTLSDKGYTFVTVDELKEKRRK</sequence>
<dbReference type="Gene3D" id="3.20.20.370">
    <property type="entry name" value="Glycoside hydrolase/deacetylase"/>
    <property type="match status" value="1"/>
</dbReference>
<dbReference type="Proteomes" id="UP001596990">
    <property type="component" value="Unassembled WGS sequence"/>
</dbReference>
<dbReference type="InterPro" id="IPR002509">
    <property type="entry name" value="NODB_dom"/>
</dbReference>
<protein>
    <submittedName>
        <fullName evidence="2">Polysaccharide deacetylase family protein</fullName>
    </submittedName>
</protein>
<evidence type="ECO:0000313" key="3">
    <source>
        <dbReference type="Proteomes" id="UP001596990"/>
    </source>
</evidence>
<accession>A0ABW3L8G2</accession>
<dbReference type="InterPro" id="IPR050248">
    <property type="entry name" value="Polysacc_deacetylase_ArnD"/>
</dbReference>
<reference evidence="3" key="1">
    <citation type="journal article" date="2019" name="Int. J. Syst. Evol. Microbiol.">
        <title>The Global Catalogue of Microorganisms (GCM) 10K type strain sequencing project: providing services to taxonomists for standard genome sequencing and annotation.</title>
        <authorList>
            <consortium name="The Broad Institute Genomics Platform"/>
            <consortium name="The Broad Institute Genome Sequencing Center for Infectious Disease"/>
            <person name="Wu L."/>
            <person name="Ma J."/>
        </authorList>
    </citation>
    <scope>NUCLEOTIDE SEQUENCE [LARGE SCALE GENOMIC DNA]</scope>
    <source>
        <strain evidence="3">CCUG 56607</strain>
    </source>
</reference>
<comment type="caution">
    <text evidence="2">The sequence shown here is derived from an EMBL/GenBank/DDBJ whole genome shotgun (WGS) entry which is preliminary data.</text>
</comment>
<dbReference type="InterPro" id="IPR011330">
    <property type="entry name" value="Glyco_hydro/deAcase_b/a-brl"/>
</dbReference>